<proteinExistence type="predicted"/>
<dbReference type="EMBL" id="JARIHO010000030">
    <property type="protein sequence ID" value="KAJ7336920.1"/>
    <property type="molecule type" value="Genomic_DNA"/>
</dbReference>
<sequence>MRCIETQRQHTLEVQVKAVAAVHDLEDQLNISARWMPGNRKWEAVAVMVCRRHYQQALNHLQGLIISWMFELTKCNMSGTGYKLWKHIAKALQARSKAVKNTIAKYNEITESMTPLRKNRPMLDWDEVVEYAFLADFNLLCEGWEDICGELWYFKLLCADEEIVHLNIEIRCLVTYMVDEEVFLSHVEVL</sequence>
<organism evidence="1 2">
    <name type="scientific">Mycena albidolilacea</name>
    <dbReference type="NCBI Taxonomy" id="1033008"/>
    <lineage>
        <taxon>Eukaryota</taxon>
        <taxon>Fungi</taxon>
        <taxon>Dikarya</taxon>
        <taxon>Basidiomycota</taxon>
        <taxon>Agaricomycotina</taxon>
        <taxon>Agaricomycetes</taxon>
        <taxon>Agaricomycetidae</taxon>
        <taxon>Agaricales</taxon>
        <taxon>Marasmiineae</taxon>
        <taxon>Mycenaceae</taxon>
        <taxon>Mycena</taxon>
    </lineage>
</organism>
<accession>A0AAD6ZTQ1</accession>
<evidence type="ECO:0000313" key="2">
    <source>
        <dbReference type="Proteomes" id="UP001218218"/>
    </source>
</evidence>
<protein>
    <submittedName>
        <fullName evidence="1">Uncharacterized protein</fullName>
    </submittedName>
</protein>
<comment type="caution">
    <text evidence="1">The sequence shown here is derived from an EMBL/GenBank/DDBJ whole genome shotgun (WGS) entry which is preliminary data.</text>
</comment>
<dbReference type="AlphaFoldDB" id="A0AAD6ZTQ1"/>
<evidence type="ECO:0000313" key="1">
    <source>
        <dbReference type="EMBL" id="KAJ7336920.1"/>
    </source>
</evidence>
<reference evidence="1" key="1">
    <citation type="submission" date="2023-03" db="EMBL/GenBank/DDBJ databases">
        <title>Massive genome expansion in bonnet fungi (Mycena s.s.) driven by repeated elements and novel gene families across ecological guilds.</title>
        <authorList>
            <consortium name="Lawrence Berkeley National Laboratory"/>
            <person name="Harder C.B."/>
            <person name="Miyauchi S."/>
            <person name="Viragh M."/>
            <person name="Kuo A."/>
            <person name="Thoen E."/>
            <person name="Andreopoulos B."/>
            <person name="Lu D."/>
            <person name="Skrede I."/>
            <person name="Drula E."/>
            <person name="Henrissat B."/>
            <person name="Morin E."/>
            <person name="Kohler A."/>
            <person name="Barry K."/>
            <person name="LaButti K."/>
            <person name="Morin E."/>
            <person name="Salamov A."/>
            <person name="Lipzen A."/>
            <person name="Mereny Z."/>
            <person name="Hegedus B."/>
            <person name="Baldrian P."/>
            <person name="Stursova M."/>
            <person name="Weitz H."/>
            <person name="Taylor A."/>
            <person name="Grigoriev I.V."/>
            <person name="Nagy L.G."/>
            <person name="Martin F."/>
            <person name="Kauserud H."/>
        </authorList>
    </citation>
    <scope>NUCLEOTIDE SEQUENCE</scope>
    <source>
        <strain evidence="1">CBHHK002</strain>
    </source>
</reference>
<keyword evidence="2" id="KW-1185">Reference proteome</keyword>
<name>A0AAD6ZTQ1_9AGAR</name>
<gene>
    <name evidence="1" type="ORF">DFH08DRAFT_705825</name>
</gene>
<dbReference type="Proteomes" id="UP001218218">
    <property type="component" value="Unassembled WGS sequence"/>
</dbReference>